<proteinExistence type="inferred from homology"/>
<dbReference type="InterPro" id="IPR027417">
    <property type="entry name" value="P-loop_NTPase"/>
</dbReference>
<keyword evidence="5" id="KW-0547">Nucleotide-binding</keyword>
<evidence type="ECO:0000256" key="3">
    <source>
        <dbReference type="ARBA" id="ARBA00022448"/>
    </source>
</evidence>
<evidence type="ECO:0000313" key="11">
    <source>
        <dbReference type="Proteomes" id="UP001303902"/>
    </source>
</evidence>
<comment type="subcellular location">
    <subcellularLocation>
        <location evidence="1">Cell membrane</location>
        <topology evidence="1">Peripheral membrane protein</topology>
    </subcellularLocation>
</comment>
<dbReference type="InterPro" id="IPR015856">
    <property type="entry name" value="ABC_transpr_CbiO/EcfA_su"/>
</dbReference>
<evidence type="ECO:0000256" key="4">
    <source>
        <dbReference type="ARBA" id="ARBA00022475"/>
    </source>
</evidence>
<dbReference type="PANTHER" id="PTHR43553:SF19">
    <property type="entry name" value="HMP_THIAMINE IMPORT ATP-BINDING PROTEIN YKOD-RELATED"/>
    <property type="match status" value="1"/>
</dbReference>
<dbReference type="EMBL" id="CP129118">
    <property type="protein sequence ID" value="WOV86655.1"/>
    <property type="molecule type" value="Genomic_DNA"/>
</dbReference>
<dbReference type="SUPFAM" id="SSF52540">
    <property type="entry name" value="P-loop containing nucleoside triphosphate hydrolases"/>
    <property type="match status" value="2"/>
</dbReference>
<name>A0ABZ0L2G5_9BACL</name>
<keyword evidence="3" id="KW-0813">Transport</keyword>
<dbReference type="Gene3D" id="3.40.50.300">
    <property type="entry name" value="P-loop containing nucleotide triphosphate hydrolases"/>
    <property type="match status" value="2"/>
</dbReference>
<keyword evidence="11" id="KW-1185">Reference proteome</keyword>
<protein>
    <submittedName>
        <fullName evidence="10">ABC transporter ATP-binding protein</fullName>
    </submittedName>
</protein>
<dbReference type="PROSITE" id="PS00211">
    <property type="entry name" value="ABC_TRANSPORTER_1"/>
    <property type="match status" value="1"/>
</dbReference>
<dbReference type="Pfam" id="PF00005">
    <property type="entry name" value="ABC_tran"/>
    <property type="match status" value="2"/>
</dbReference>
<evidence type="ECO:0000256" key="2">
    <source>
        <dbReference type="ARBA" id="ARBA00005417"/>
    </source>
</evidence>
<dbReference type="InterPro" id="IPR003439">
    <property type="entry name" value="ABC_transporter-like_ATP-bd"/>
</dbReference>
<dbReference type="PANTHER" id="PTHR43553">
    <property type="entry name" value="HEAVY METAL TRANSPORTER"/>
    <property type="match status" value="1"/>
</dbReference>
<keyword evidence="4" id="KW-1003">Cell membrane</keyword>
<dbReference type="GO" id="GO:0005524">
    <property type="term" value="F:ATP binding"/>
    <property type="evidence" value="ECO:0007669"/>
    <property type="project" value="UniProtKB-KW"/>
</dbReference>
<reference evidence="10 11" key="1">
    <citation type="submission" date="2023-06" db="EMBL/GenBank/DDBJ databases">
        <title>Sporosarcina sp. nov., isolated from Korean tranditional fermented seafood 'Jeotgal'.</title>
        <authorList>
            <person name="Yang A.I."/>
            <person name="Shin N.-R."/>
        </authorList>
    </citation>
    <scope>NUCLEOTIDE SEQUENCE [LARGE SCALE GENOMIC DNA]</scope>
    <source>
        <strain evidence="10 11">T2O-4</strain>
    </source>
</reference>
<gene>
    <name evidence="10" type="ORF">QWT69_12275</name>
</gene>
<evidence type="ECO:0000256" key="6">
    <source>
        <dbReference type="ARBA" id="ARBA00022840"/>
    </source>
</evidence>
<accession>A0ABZ0L2G5</accession>
<evidence type="ECO:0000256" key="7">
    <source>
        <dbReference type="ARBA" id="ARBA00022967"/>
    </source>
</evidence>
<feature type="domain" description="ABC transporter" evidence="9">
    <location>
        <begin position="5"/>
        <end position="245"/>
    </location>
</feature>
<dbReference type="InterPro" id="IPR003593">
    <property type="entry name" value="AAA+_ATPase"/>
</dbReference>
<keyword evidence="8" id="KW-0472">Membrane</keyword>
<evidence type="ECO:0000256" key="1">
    <source>
        <dbReference type="ARBA" id="ARBA00004202"/>
    </source>
</evidence>
<organism evidence="10 11">
    <name type="scientific">Sporosarcina oncorhynchi</name>
    <dbReference type="NCBI Taxonomy" id="3056444"/>
    <lineage>
        <taxon>Bacteria</taxon>
        <taxon>Bacillati</taxon>
        <taxon>Bacillota</taxon>
        <taxon>Bacilli</taxon>
        <taxon>Bacillales</taxon>
        <taxon>Caryophanaceae</taxon>
        <taxon>Sporosarcina</taxon>
    </lineage>
</organism>
<dbReference type="InterPro" id="IPR017871">
    <property type="entry name" value="ABC_transporter-like_CS"/>
</dbReference>
<keyword evidence="6 10" id="KW-0067">ATP-binding</keyword>
<feature type="domain" description="ABC transporter" evidence="9">
    <location>
        <begin position="240"/>
        <end position="443"/>
    </location>
</feature>
<evidence type="ECO:0000259" key="9">
    <source>
        <dbReference type="PROSITE" id="PS50893"/>
    </source>
</evidence>
<keyword evidence="7" id="KW-1278">Translocase</keyword>
<dbReference type="SMART" id="SM00382">
    <property type="entry name" value="AAA"/>
    <property type="match status" value="2"/>
</dbReference>
<dbReference type="InterPro" id="IPR050095">
    <property type="entry name" value="ECF_ABC_transporter_ATP-bd"/>
</dbReference>
<comment type="similarity">
    <text evidence="2">Belongs to the ABC transporter superfamily.</text>
</comment>
<dbReference type="PROSITE" id="PS50893">
    <property type="entry name" value="ABC_TRANSPORTER_2"/>
    <property type="match status" value="2"/>
</dbReference>
<sequence>MSDVIQFKDVSFLFPDEEKMILKNLSFSVKSGEKVVITGPSGCGKTTLLYLCNRLYPENCDGILTGSLKLFDKESTSYAPGEVNHRIATVFQDPDAQFCMLTVEEELAFTLENLNIPREEMEGKIVAILELTGLTPFRNAIIQQLSGGEKQRIATACALLMEPEVLLLDEPIAHLDPYTAKKFISWLDELQQKRKLTIVAIEHRIDVWDGFFDREIILESSSSVRKIEKRTSSKQDVQSLLVQDIRNETYLKPTSFQLEKGEVAVLAGPNGSGKSTLLKALCQLIPAKGKVTPDRLGYVPQSPEFLFITKTVKDEIAFGGGREVDTLLERLYLKNVSGAHPFAVSHGQKRRVAIAAMLADGREIILMDEPTSGQDAASLKELHELIDERARHGTTFLIVTHDMEFAHAVADSVLLMNKGYLTGKFDADNVWGDDQLLVAHHLLQPKGWETREVSFA</sequence>
<dbReference type="Proteomes" id="UP001303902">
    <property type="component" value="Chromosome"/>
</dbReference>
<evidence type="ECO:0000313" key="10">
    <source>
        <dbReference type="EMBL" id="WOV86655.1"/>
    </source>
</evidence>
<evidence type="ECO:0000256" key="5">
    <source>
        <dbReference type="ARBA" id="ARBA00022741"/>
    </source>
</evidence>
<evidence type="ECO:0000256" key="8">
    <source>
        <dbReference type="ARBA" id="ARBA00023136"/>
    </source>
</evidence>
<dbReference type="CDD" id="cd03225">
    <property type="entry name" value="ABC_cobalt_CbiO_domain1"/>
    <property type="match status" value="2"/>
</dbReference>